<keyword evidence="1" id="KW-0812">Transmembrane</keyword>
<dbReference type="InterPro" id="IPR051474">
    <property type="entry name" value="Anti-sigma-K/W_factor"/>
</dbReference>
<keyword evidence="1" id="KW-1133">Transmembrane helix</keyword>
<protein>
    <submittedName>
        <fullName evidence="3">Anti-sigma-K factor RskA</fullName>
    </submittedName>
</protein>
<evidence type="ECO:0000259" key="2">
    <source>
        <dbReference type="Pfam" id="PF10099"/>
    </source>
</evidence>
<dbReference type="EMBL" id="FOLD01000024">
    <property type="protein sequence ID" value="SFD39992.1"/>
    <property type="molecule type" value="Genomic_DNA"/>
</dbReference>
<dbReference type="AlphaFoldDB" id="A0A1I1S113"/>
<dbReference type="PANTHER" id="PTHR37461:SF1">
    <property type="entry name" value="ANTI-SIGMA-K FACTOR RSKA"/>
    <property type="match status" value="1"/>
</dbReference>
<dbReference type="RefSeq" id="WP_091875933.1">
    <property type="nucleotide sequence ID" value="NZ_FOLD01000024.1"/>
</dbReference>
<dbReference type="STRING" id="1164594.SAMN05216204_12415"/>
<evidence type="ECO:0000256" key="1">
    <source>
        <dbReference type="SAM" id="Phobius"/>
    </source>
</evidence>
<dbReference type="GO" id="GO:0005886">
    <property type="term" value="C:plasma membrane"/>
    <property type="evidence" value="ECO:0007669"/>
    <property type="project" value="InterPro"/>
</dbReference>
<dbReference type="GO" id="GO:0006417">
    <property type="term" value="P:regulation of translation"/>
    <property type="evidence" value="ECO:0007669"/>
    <property type="project" value="TreeGrafter"/>
</dbReference>
<feature type="transmembrane region" description="Helical" evidence="1">
    <location>
        <begin position="88"/>
        <end position="108"/>
    </location>
</feature>
<dbReference type="InterPro" id="IPR018764">
    <property type="entry name" value="RskA_C"/>
</dbReference>
<dbReference type="GO" id="GO:0016989">
    <property type="term" value="F:sigma factor antagonist activity"/>
    <property type="evidence" value="ECO:0007669"/>
    <property type="project" value="TreeGrafter"/>
</dbReference>
<keyword evidence="4" id="KW-1185">Reference proteome</keyword>
<dbReference type="Pfam" id="PF10099">
    <property type="entry name" value="RskA_C"/>
    <property type="match status" value="1"/>
</dbReference>
<evidence type="ECO:0000313" key="4">
    <source>
        <dbReference type="Proteomes" id="UP000198639"/>
    </source>
</evidence>
<sequence length="227" mass="24020">MTVDELAGEYVLGTLAASGRREVEAAMAQDPELCAAVASWEARLLPLTQVAEPVDPTPQLWQRIARSIGAERPLAAPSSSRWWNRLDLWRGLAGAGFAAAAIMAAVLVQAPSAPAARYMVVLAQPDNLSPGWVLQSAPGDRLRLQPLRATAVPATRALQLWTKADGWSKPVSLGLVQPGQAVEVPLAGLPPLQPNQLFEITLEPPAGSPTGRPTGPILFIGRAVRLG</sequence>
<gene>
    <name evidence="3" type="ORF">SAMN05216204_12415</name>
</gene>
<dbReference type="PANTHER" id="PTHR37461">
    <property type="entry name" value="ANTI-SIGMA-K FACTOR RSKA"/>
    <property type="match status" value="1"/>
</dbReference>
<name>A0A1I1S113_9BURK</name>
<dbReference type="Proteomes" id="UP000198639">
    <property type="component" value="Unassembled WGS sequence"/>
</dbReference>
<evidence type="ECO:0000313" key="3">
    <source>
        <dbReference type="EMBL" id="SFD39992.1"/>
    </source>
</evidence>
<proteinExistence type="predicted"/>
<accession>A0A1I1S113</accession>
<organism evidence="3 4">
    <name type="scientific">Massilia yuzhufengensis</name>
    <dbReference type="NCBI Taxonomy" id="1164594"/>
    <lineage>
        <taxon>Bacteria</taxon>
        <taxon>Pseudomonadati</taxon>
        <taxon>Pseudomonadota</taxon>
        <taxon>Betaproteobacteria</taxon>
        <taxon>Burkholderiales</taxon>
        <taxon>Oxalobacteraceae</taxon>
        <taxon>Telluria group</taxon>
        <taxon>Massilia</taxon>
    </lineage>
</organism>
<feature type="domain" description="Anti-sigma K factor RskA C-terminal" evidence="2">
    <location>
        <begin position="96"/>
        <end position="217"/>
    </location>
</feature>
<dbReference type="OrthoDB" id="5298046at2"/>
<reference evidence="4" key="1">
    <citation type="submission" date="2016-10" db="EMBL/GenBank/DDBJ databases">
        <authorList>
            <person name="Varghese N."/>
            <person name="Submissions S."/>
        </authorList>
    </citation>
    <scope>NUCLEOTIDE SEQUENCE [LARGE SCALE GENOMIC DNA]</scope>
    <source>
        <strain evidence="4">CGMCC 1.12041</strain>
    </source>
</reference>
<keyword evidence="1" id="KW-0472">Membrane</keyword>